<feature type="region of interest" description="Disordered" evidence="1">
    <location>
        <begin position="17"/>
        <end position="56"/>
    </location>
</feature>
<keyword evidence="3" id="KW-1185">Reference proteome</keyword>
<evidence type="ECO:0000313" key="3">
    <source>
        <dbReference type="Proteomes" id="UP000499080"/>
    </source>
</evidence>
<evidence type="ECO:0000313" key="2">
    <source>
        <dbReference type="EMBL" id="GBM63403.1"/>
    </source>
</evidence>
<dbReference type="AlphaFoldDB" id="A0A4Y2HDM4"/>
<evidence type="ECO:0000256" key="1">
    <source>
        <dbReference type="SAM" id="MobiDB-lite"/>
    </source>
</evidence>
<reference evidence="2 3" key="1">
    <citation type="journal article" date="2019" name="Sci. Rep.">
        <title>Orb-weaving spider Araneus ventricosus genome elucidates the spidroin gene catalogue.</title>
        <authorList>
            <person name="Kono N."/>
            <person name="Nakamura H."/>
            <person name="Ohtoshi R."/>
            <person name="Moran D.A.P."/>
            <person name="Shinohara A."/>
            <person name="Yoshida Y."/>
            <person name="Fujiwara M."/>
            <person name="Mori M."/>
            <person name="Tomita M."/>
            <person name="Arakawa K."/>
        </authorList>
    </citation>
    <scope>NUCLEOTIDE SEQUENCE [LARGE SCALE GENOMIC DNA]</scope>
</reference>
<name>A0A4Y2HDM4_ARAVE</name>
<dbReference type="Proteomes" id="UP000499080">
    <property type="component" value="Unassembled WGS sequence"/>
</dbReference>
<accession>A0A4Y2HDM4</accession>
<dbReference type="EMBL" id="BGPR01001866">
    <property type="protein sequence ID" value="GBM63403.1"/>
    <property type="molecule type" value="Genomic_DNA"/>
</dbReference>
<sequence length="99" mass="11144">MFPCKTAVEKECENKDNSIKNFTGDENDGTNNVPYTSSMDSEVLNKSNKRKRNRKKAGLQVFDKSFELGEARRQASSNSIINNIPLQNAAVEKECEDKV</sequence>
<feature type="compositionally biased region" description="Basic residues" evidence="1">
    <location>
        <begin position="47"/>
        <end position="56"/>
    </location>
</feature>
<organism evidence="2 3">
    <name type="scientific">Araneus ventricosus</name>
    <name type="common">Orbweaver spider</name>
    <name type="synonym">Epeira ventricosa</name>
    <dbReference type="NCBI Taxonomy" id="182803"/>
    <lineage>
        <taxon>Eukaryota</taxon>
        <taxon>Metazoa</taxon>
        <taxon>Ecdysozoa</taxon>
        <taxon>Arthropoda</taxon>
        <taxon>Chelicerata</taxon>
        <taxon>Arachnida</taxon>
        <taxon>Araneae</taxon>
        <taxon>Araneomorphae</taxon>
        <taxon>Entelegynae</taxon>
        <taxon>Araneoidea</taxon>
        <taxon>Araneidae</taxon>
        <taxon>Araneus</taxon>
    </lineage>
</organism>
<feature type="compositionally biased region" description="Polar residues" evidence="1">
    <location>
        <begin position="29"/>
        <end position="40"/>
    </location>
</feature>
<comment type="caution">
    <text evidence="2">The sequence shown here is derived from an EMBL/GenBank/DDBJ whole genome shotgun (WGS) entry which is preliminary data.</text>
</comment>
<proteinExistence type="predicted"/>
<gene>
    <name evidence="2" type="ORF">AVEN_82257_1</name>
</gene>
<protein>
    <submittedName>
        <fullName evidence="2">Uncharacterized protein</fullName>
    </submittedName>
</protein>